<dbReference type="Proteomes" id="UP001519289">
    <property type="component" value="Unassembled WGS sequence"/>
</dbReference>
<keyword evidence="3" id="KW-1185">Reference proteome</keyword>
<dbReference type="EMBL" id="JAGGLG010000001">
    <property type="protein sequence ID" value="MBP2016628.1"/>
    <property type="molecule type" value="Genomic_DNA"/>
</dbReference>
<dbReference type="PROSITE" id="PS51257">
    <property type="entry name" value="PROKAR_LIPOPROTEIN"/>
    <property type="match status" value="1"/>
</dbReference>
<gene>
    <name evidence="2" type="ORF">J2Z79_000001</name>
</gene>
<organism evidence="2 3">
    <name type="scientific">Symbiobacterium terraclitae</name>
    <dbReference type="NCBI Taxonomy" id="557451"/>
    <lineage>
        <taxon>Bacteria</taxon>
        <taxon>Bacillati</taxon>
        <taxon>Bacillota</taxon>
        <taxon>Clostridia</taxon>
        <taxon>Eubacteriales</taxon>
        <taxon>Symbiobacteriaceae</taxon>
        <taxon>Symbiobacterium</taxon>
    </lineage>
</organism>
<dbReference type="RefSeq" id="WP_209464795.1">
    <property type="nucleotide sequence ID" value="NZ_JAGGLG010000001.1"/>
</dbReference>
<protein>
    <submittedName>
        <fullName evidence="2">Uncharacterized protein</fullName>
    </submittedName>
</protein>
<evidence type="ECO:0000256" key="1">
    <source>
        <dbReference type="SAM" id="MobiDB-lite"/>
    </source>
</evidence>
<sequence length="354" mass="38839">MLREQPVAFRLLPLLLVLLVAMAGCTYGSQPPAVAGADEDQPPEQTSPPQPAETGTAEPPLEGAVPADLDGDGQDELIHGLSDTWTYDPVEIYTADGQLLFVWGDNARWYETEHKVSVHRLPGQDRAVILYWHRRAGGQPEVGLTAFRSEQGELLGSLFYGWGLKHANATPATRASVTDDGYLLVEWDMGDPARHTRVRKYAVDVKRRMVEIVDEAYVPEGDELVYPTDPEEVLRAAHLAAVYGLDEELPRYFSSTDVARAFQAALPEAEMPDGRLDWTRVELATVHALDQYCRPEAEPAETDASGAAPFVVSVAGEGHGVAIVGTLWFDTDESGRTIIRDFSVLRHCPADPNP</sequence>
<reference evidence="2 3" key="1">
    <citation type="submission" date="2021-03" db="EMBL/GenBank/DDBJ databases">
        <title>Genomic Encyclopedia of Type Strains, Phase IV (KMG-IV): sequencing the most valuable type-strain genomes for metagenomic binning, comparative biology and taxonomic classification.</title>
        <authorList>
            <person name="Goeker M."/>
        </authorList>
    </citation>
    <scope>NUCLEOTIDE SEQUENCE [LARGE SCALE GENOMIC DNA]</scope>
    <source>
        <strain evidence="2 3">DSM 27138</strain>
    </source>
</reference>
<evidence type="ECO:0000313" key="2">
    <source>
        <dbReference type="EMBL" id="MBP2016628.1"/>
    </source>
</evidence>
<accession>A0ABS4JM62</accession>
<evidence type="ECO:0000313" key="3">
    <source>
        <dbReference type="Proteomes" id="UP001519289"/>
    </source>
</evidence>
<feature type="region of interest" description="Disordered" evidence="1">
    <location>
        <begin position="31"/>
        <end position="73"/>
    </location>
</feature>
<proteinExistence type="predicted"/>
<comment type="caution">
    <text evidence="2">The sequence shown here is derived from an EMBL/GenBank/DDBJ whole genome shotgun (WGS) entry which is preliminary data.</text>
</comment>
<name>A0ABS4JM62_9FIRM</name>